<accession>A0A316ANZ8</accession>
<evidence type="ECO:0000313" key="2">
    <source>
        <dbReference type="Proteomes" id="UP000245880"/>
    </source>
</evidence>
<evidence type="ECO:0000313" key="1">
    <source>
        <dbReference type="EMBL" id="PWJ59505.1"/>
    </source>
</evidence>
<dbReference type="EMBL" id="QGDT01000002">
    <property type="protein sequence ID" value="PWJ59505.1"/>
    <property type="molecule type" value="Genomic_DNA"/>
</dbReference>
<dbReference type="Proteomes" id="UP000245880">
    <property type="component" value="Unassembled WGS sequence"/>
</dbReference>
<proteinExistence type="predicted"/>
<comment type="caution">
    <text evidence="1">The sequence shown here is derived from an EMBL/GenBank/DDBJ whole genome shotgun (WGS) entry which is preliminary data.</text>
</comment>
<dbReference type="AlphaFoldDB" id="A0A316ANZ8"/>
<reference evidence="1 2" key="1">
    <citation type="submission" date="2018-03" db="EMBL/GenBank/DDBJ databases">
        <title>Genomic Encyclopedia of Archaeal and Bacterial Type Strains, Phase II (KMG-II): from individual species to whole genera.</title>
        <authorList>
            <person name="Goeker M."/>
        </authorList>
    </citation>
    <scope>NUCLEOTIDE SEQUENCE [LARGE SCALE GENOMIC DNA]</scope>
    <source>
        <strain evidence="1 2">DSM 100346</strain>
    </source>
</reference>
<sequence length="68" mass="7930">MVIILNLSPISHVLFDKNDFDLPLYPTYEWTKPLCDTTLKVVWQKIISKDSSYGEARFFLIMAITFTT</sequence>
<keyword evidence="2" id="KW-1185">Reference proteome</keyword>
<name>A0A316ANZ8_9BACT</name>
<organism evidence="1 2">
    <name type="scientific">Dyadobacter jejuensis</name>
    <dbReference type="NCBI Taxonomy" id="1082580"/>
    <lineage>
        <taxon>Bacteria</taxon>
        <taxon>Pseudomonadati</taxon>
        <taxon>Bacteroidota</taxon>
        <taxon>Cytophagia</taxon>
        <taxon>Cytophagales</taxon>
        <taxon>Spirosomataceae</taxon>
        <taxon>Dyadobacter</taxon>
    </lineage>
</organism>
<gene>
    <name evidence="1" type="ORF">CLV98_102339</name>
</gene>
<protein>
    <submittedName>
        <fullName evidence="1">Uncharacterized protein</fullName>
    </submittedName>
</protein>